<dbReference type="InterPro" id="IPR029063">
    <property type="entry name" value="SAM-dependent_MTases_sf"/>
</dbReference>
<comment type="caution">
    <text evidence="3">The sequence shown here is derived from an EMBL/GenBank/DDBJ whole genome shotgun (WGS) entry which is preliminary data.</text>
</comment>
<dbReference type="EMBL" id="JAPMOS010000009">
    <property type="protein sequence ID" value="KAJ4461018.1"/>
    <property type="molecule type" value="Genomic_DNA"/>
</dbReference>
<keyword evidence="3" id="KW-0489">Methyltransferase</keyword>
<dbReference type="Pfam" id="PF13649">
    <property type="entry name" value="Methyltransf_25"/>
    <property type="match status" value="1"/>
</dbReference>
<dbReference type="GO" id="GO:0008168">
    <property type="term" value="F:methyltransferase activity"/>
    <property type="evidence" value="ECO:0007669"/>
    <property type="project" value="UniProtKB-KW"/>
</dbReference>
<reference evidence="3" key="1">
    <citation type="journal article" date="2022" name="bioRxiv">
        <title>Genomics of Preaxostyla Flagellates Illuminates Evolutionary Transitions and the Path Towards Mitochondrial Loss.</title>
        <authorList>
            <person name="Novak L.V.F."/>
            <person name="Treitli S.C."/>
            <person name="Pyrih J."/>
            <person name="Halakuc P."/>
            <person name="Pipaliya S.V."/>
            <person name="Vacek V."/>
            <person name="Brzon O."/>
            <person name="Soukal P."/>
            <person name="Eme L."/>
            <person name="Dacks J.B."/>
            <person name="Karnkowska A."/>
            <person name="Elias M."/>
            <person name="Hampl V."/>
        </authorList>
    </citation>
    <scope>NUCLEOTIDE SEQUENCE</scope>
    <source>
        <strain evidence="3">RCP-MX</strain>
    </source>
</reference>
<dbReference type="InterPro" id="IPR041698">
    <property type="entry name" value="Methyltransf_25"/>
</dbReference>
<dbReference type="CDD" id="cd02440">
    <property type="entry name" value="AdoMet_MTases"/>
    <property type="match status" value="1"/>
</dbReference>
<evidence type="ECO:0000256" key="1">
    <source>
        <dbReference type="ARBA" id="ARBA00022679"/>
    </source>
</evidence>
<organism evidence="3 4">
    <name type="scientific">Paratrimastix pyriformis</name>
    <dbReference type="NCBI Taxonomy" id="342808"/>
    <lineage>
        <taxon>Eukaryota</taxon>
        <taxon>Metamonada</taxon>
        <taxon>Preaxostyla</taxon>
        <taxon>Paratrimastigidae</taxon>
        <taxon>Paratrimastix</taxon>
    </lineage>
</organism>
<dbReference type="PANTHER" id="PTHR43861:SF3">
    <property type="entry name" value="PUTATIVE (AFU_ORTHOLOGUE AFUA_2G14390)-RELATED"/>
    <property type="match status" value="1"/>
</dbReference>
<sequence>MSLRPTPAFWDARYGATEDFVFGTEPNEFLKASAENIPANGPVLCLCEGEGRNACFLAGRGHSVTAIDSSAAGLEKAARLASSRGVNITTQVADLSEYSIKPGSYAGIISIFAHLPPALRRRVHADVVAGLQPGGVLILEAYTPDQIALGTGGPKDPAMTMTLAGLREELQGLNLEVGQELRRDVREGTGHTGVGAVVQVIARRPMAAN</sequence>
<dbReference type="GO" id="GO:0032259">
    <property type="term" value="P:methylation"/>
    <property type="evidence" value="ECO:0007669"/>
    <property type="project" value="UniProtKB-KW"/>
</dbReference>
<dbReference type="Proteomes" id="UP001141327">
    <property type="component" value="Unassembled WGS sequence"/>
</dbReference>
<keyword evidence="1" id="KW-0808">Transferase</keyword>
<protein>
    <submittedName>
        <fullName evidence="3">Class I SAM-dependent methyltransferase</fullName>
    </submittedName>
</protein>
<evidence type="ECO:0000313" key="4">
    <source>
        <dbReference type="Proteomes" id="UP001141327"/>
    </source>
</evidence>
<dbReference type="SUPFAM" id="SSF53335">
    <property type="entry name" value="S-adenosyl-L-methionine-dependent methyltransferases"/>
    <property type="match status" value="1"/>
</dbReference>
<feature type="domain" description="Methyltransferase" evidence="2">
    <location>
        <begin position="43"/>
        <end position="135"/>
    </location>
</feature>
<gene>
    <name evidence="3" type="ORF">PAPYR_2454</name>
</gene>
<keyword evidence="4" id="KW-1185">Reference proteome</keyword>
<evidence type="ECO:0000313" key="3">
    <source>
        <dbReference type="EMBL" id="KAJ4461018.1"/>
    </source>
</evidence>
<accession>A0ABQ8UQA6</accession>
<proteinExistence type="predicted"/>
<name>A0ABQ8UQA6_9EUKA</name>
<evidence type="ECO:0000259" key="2">
    <source>
        <dbReference type="Pfam" id="PF13649"/>
    </source>
</evidence>
<dbReference type="PANTHER" id="PTHR43861">
    <property type="entry name" value="TRANS-ACONITATE 2-METHYLTRANSFERASE-RELATED"/>
    <property type="match status" value="1"/>
</dbReference>
<dbReference type="Gene3D" id="3.40.50.150">
    <property type="entry name" value="Vaccinia Virus protein VP39"/>
    <property type="match status" value="1"/>
</dbReference>